<feature type="domain" description="RRM" evidence="5">
    <location>
        <begin position="327"/>
        <end position="413"/>
    </location>
</feature>
<dbReference type="InterPro" id="IPR035979">
    <property type="entry name" value="RBD_domain_sf"/>
</dbReference>
<evidence type="ECO:0000256" key="1">
    <source>
        <dbReference type="ARBA" id="ARBA00022884"/>
    </source>
</evidence>
<evidence type="ECO:0000259" key="5">
    <source>
        <dbReference type="PROSITE" id="PS50102"/>
    </source>
</evidence>
<feature type="compositionally biased region" description="Gly residues" evidence="4">
    <location>
        <begin position="212"/>
        <end position="223"/>
    </location>
</feature>
<feature type="region of interest" description="Disordered" evidence="4">
    <location>
        <begin position="194"/>
        <end position="239"/>
    </location>
</feature>
<dbReference type="PANTHER" id="PTHR14398">
    <property type="entry name" value="RNA RECOGNITION RRM/RNP DOMAIN"/>
    <property type="match status" value="1"/>
</dbReference>
<protein>
    <recommendedName>
        <fullName evidence="5">RRM domain-containing protein</fullName>
    </recommendedName>
</protein>
<evidence type="ECO:0000256" key="4">
    <source>
        <dbReference type="SAM" id="MobiDB-lite"/>
    </source>
</evidence>
<dbReference type="InterPro" id="IPR045137">
    <property type="entry name" value="RBM26/27"/>
</dbReference>
<dbReference type="EMBL" id="CAWUHB010000021">
    <property type="protein sequence ID" value="CAK7221017.1"/>
    <property type="molecule type" value="Genomic_DNA"/>
</dbReference>
<feature type="compositionally biased region" description="Low complexity" evidence="4">
    <location>
        <begin position="692"/>
        <end position="707"/>
    </location>
</feature>
<feature type="region of interest" description="Disordered" evidence="4">
    <location>
        <begin position="141"/>
        <end position="163"/>
    </location>
</feature>
<feature type="compositionally biased region" description="Gly residues" evidence="4">
    <location>
        <begin position="565"/>
        <end position="580"/>
    </location>
</feature>
<feature type="compositionally biased region" description="Basic and acidic residues" evidence="4">
    <location>
        <begin position="729"/>
        <end position="758"/>
    </location>
</feature>
<dbReference type="InterPro" id="IPR012677">
    <property type="entry name" value="Nucleotide-bd_a/b_plait_sf"/>
</dbReference>
<dbReference type="Gene3D" id="3.30.70.330">
    <property type="match status" value="1"/>
</dbReference>
<organism evidence="6 7">
    <name type="scientific">Sporothrix curviconia</name>
    <dbReference type="NCBI Taxonomy" id="1260050"/>
    <lineage>
        <taxon>Eukaryota</taxon>
        <taxon>Fungi</taxon>
        <taxon>Dikarya</taxon>
        <taxon>Ascomycota</taxon>
        <taxon>Pezizomycotina</taxon>
        <taxon>Sordariomycetes</taxon>
        <taxon>Sordariomycetidae</taxon>
        <taxon>Ophiostomatales</taxon>
        <taxon>Ophiostomataceae</taxon>
        <taxon>Sporothrix</taxon>
    </lineage>
</organism>
<proteinExistence type="predicted"/>
<accession>A0ABP0BMZ4</accession>
<dbReference type="PROSITE" id="PS50102">
    <property type="entry name" value="RRM"/>
    <property type="match status" value="1"/>
</dbReference>
<evidence type="ECO:0000313" key="7">
    <source>
        <dbReference type="Proteomes" id="UP001642405"/>
    </source>
</evidence>
<dbReference type="Pfam" id="PF00076">
    <property type="entry name" value="RRM_1"/>
    <property type="match status" value="1"/>
</dbReference>
<feature type="coiled-coil region" evidence="3">
    <location>
        <begin position="420"/>
        <end position="447"/>
    </location>
</feature>
<dbReference type="Proteomes" id="UP001642405">
    <property type="component" value="Unassembled WGS sequence"/>
</dbReference>
<dbReference type="PANTHER" id="PTHR14398:SF0">
    <property type="entry name" value="ZINC FINGER PROTEIN SWM"/>
    <property type="match status" value="1"/>
</dbReference>
<keyword evidence="1 2" id="KW-0694">RNA-binding</keyword>
<evidence type="ECO:0000313" key="6">
    <source>
        <dbReference type="EMBL" id="CAK7221017.1"/>
    </source>
</evidence>
<feature type="region of interest" description="Disordered" evidence="4">
    <location>
        <begin position="480"/>
        <end position="511"/>
    </location>
</feature>
<keyword evidence="3" id="KW-0175">Coiled coil</keyword>
<feature type="region of interest" description="Disordered" evidence="4">
    <location>
        <begin position="690"/>
        <end position="778"/>
    </location>
</feature>
<reference evidence="6 7" key="1">
    <citation type="submission" date="2024-01" db="EMBL/GenBank/DDBJ databases">
        <authorList>
            <person name="Allen C."/>
            <person name="Tagirdzhanova G."/>
        </authorList>
    </citation>
    <scope>NUCLEOTIDE SEQUENCE [LARGE SCALE GENOMIC DNA]</scope>
</reference>
<name>A0ABP0BMZ4_9PEZI</name>
<keyword evidence="7" id="KW-1185">Reference proteome</keyword>
<feature type="region of interest" description="Disordered" evidence="4">
    <location>
        <begin position="544"/>
        <end position="580"/>
    </location>
</feature>
<dbReference type="InterPro" id="IPR000504">
    <property type="entry name" value="RRM_dom"/>
</dbReference>
<evidence type="ECO:0000256" key="2">
    <source>
        <dbReference type="PROSITE-ProRule" id="PRU00176"/>
    </source>
</evidence>
<dbReference type="SUPFAM" id="SSF54928">
    <property type="entry name" value="RNA-binding domain, RBD"/>
    <property type="match status" value="1"/>
</dbReference>
<evidence type="ECO:0000256" key="3">
    <source>
        <dbReference type="SAM" id="Coils"/>
    </source>
</evidence>
<gene>
    <name evidence="6" type="ORF">SCUCBS95973_004353</name>
</gene>
<sequence length="778" mass="82173">MAFDPKHTAQFKAWLVKHLEALEASSRTGSDVDAEILAEYVVALLEQDTSSADARLLFRSEIYDFLKDAVLDFPRKLLTSARCDLETDSFVNDVFSALSLKSYLPGMPQPSKAIPPSKAALPKPALPPAPVATYQNPQAAAASYGHGSLPPPPPAGAYVPPANGAKKRSYNESTLAAAGPNGISVNGWGAYPQGGGNRAAKQPRRGGVAAAGRGGRGGGGRGHGAPALDFNSQEPFAPVPLPQYAPTPGTYPPGTYAPGIFPPAPAAFNPAAAAFQPGVPAGLGAPAPDAQLPFFGGSSPGPAHLVENLLRMQQQLEQALSSYNAFAATSADRIPTEFLNEEKVREHFSSFGTIVEVTLQPEHSVAIVRFGTPAAAQQAISSPKTIFDNRFVTVSSLDSGRNGEEHGVDDAREITPELDMNEFLRKQEAAQKDYEEKKRMIDDLADQQHKVDERLKDNLAKQLELRKKIVANMATVAARLKTGDSQTPGSDGDGGTSRSGSPGSSKSAAQMMQTELIRAQLATLETEAKLLGIDPDMLLGDLSTGSGDDRTPVNITGWPPRSGSYGRGGRGGRGRGGGSYSSRGGGALAAAYAAYTLDNRPRRVAVAGVDFTDASNSEALRQYLLGVGEFSAIDMTDGSATITFADRRTAEAFFYGLPRSTAAGSSTDGKSGIPGIDEPVELSWVAGAVPASSSSNNNNNNDRGSSSGTLARKDDNGAGGVGPFIMQVEDDHDHDHDNGLDEGEIHETEDEDRHPDHTQHRRQNMDFDVDDEGDWNAQ</sequence>
<feature type="compositionally biased region" description="Acidic residues" evidence="4">
    <location>
        <begin position="767"/>
        <end position="778"/>
    </location>
</feature>
<comment type="caution">
    <text evidence="6">The sequence shown here is derived from an EMBL/GenBank/DDBJ whole genome shotgun (WGS) entry which is preliminary data.</text>
</comment>